<evidence type="ECO:0000313" key="3">
    <source>
        <dbReference type="Proteomes" id="UP000199427"/>
    </source>
</evidence>
<dbReference type="AlphaFoldDB" id="A0A1H9ILA6"/>
<keyword evidence="1" id="KW-0732">Signal</keyword>
<dbReference type="RefSeq" id="WP_091774210.1">
    <property type="nucleotide sequence ID" value="NZ_FOES01000025.1"/>
</dbReference>
<dbReference type="STRING" id="571933.SAMN05216362_12540"/>
<evidence type="ECO:0008006" key="4">
    <source>
        <dbReference type="Google" id="ProtNLM"/>
    </source>
</evidence>
<reference evidence="2 3" key="1">
    <citation type="submission" date="2016-10" db="EMBL/GenBank/DDBJ databases">
        <authorList>
            <person name="de Groot N.N."/>
        </authorList>
    </citation>
    <scope>NUCLEOTIDE SEQUENCE [LARGE SCALE GENOMIC DNA]</scope>
    <source>
        <strain evidence="2 3">DSM 21633</strain>
    </source>
</reference>
<dbReference type="Proteomes" id="UP000199427">
    <property type="component" value="Unassembled WGS sequence"/>
</dbReference>
<feature type="signal peptide" evidence="1">
    <location>
        <begin position="1"/>
        <end position="20"/>
    </location>
</feature>
<name>A0A1H9ILA6_9BACI</name>
<keyword evidence="3" id="KW-1185">Reference proteome</keyword>
<gene>
    <name evidence="2" type="ORF">SAMN05216362_12540</name>
</gene>
<evidence type="ECO:0000313" key="2">
    <source>
        <dbReference type="EMBL" id="SEQ75521.1"/>
    </source>
</evidence>
<organism evidence="2 3">
    <name type="scientific">Piscibacillus halophilus</name>
    <dbReference type="NCBI Taxonomy" id="571933"/>
    <lineage>
        <taxon>Bacteria</taxon>
        <taxon>Bacillati</taxon>
        <taxon>Bacillota</taxon>
        <taxon>Bacilli</taxon>
        <taxon>Bacillales</taxon>
        <taxon>Bacillaceae</taxon>
        <taxon>Piscibacillus</taxon>
    </lineage>
</organism>
<feature type="chain" id="PRO_5011766569" description="Group-specific protein" evidence="1">
    <location>
        <begin position="21"/>
        <end position="135"/>
    </location>
</feature>
<dbReference type="EMBL" id="FOES01000025">
    <property type="protein sequence ID" value="SEQ75521.1"/>
    <property type="molecule type" value="Genomic_DNA"/>
</dbReference>
<accession>A0A1H9ILA6</accession>
<evidence type="ECO:0000256" key="1">
    <source>
        <dbReference type="SAM" id="SignalP"/>
    </source>
</evidence>
<proteinExistence type="predicted"/>
<sequence length="135" mass="15729">MRLIFLLIVMSSLSPSMVNAEEINVEIFDVETEQVVKTVSKTDDMQHEVERYIESIDDIFKGIDPVPEDGFMIKIPLDPVVKIDNEWLQSEVDTVIIIKPENEKPYLLLFDEENRPWVFLFETPIDELLSLVDYP</sequence>
<protein>
    <recommendedName>
        <fullName evidence="4">Group-specific protein</fullName>
    </recommendedName>
</protein>